<dbReference type="NCBIfam" id="NF001859">
    <property type="entry name" value="PRK00591.1"/>
    <property type="match status" value="1"/>
</dbReference>
<dbReference type="HAMAP" id="MF_00093">
    <property type="entry name" value="Rel_fac_1"/>
    <property type="match status" value="1"/>
</dbReference>
<dbReference type="InterPro" id="IPR000352">
    <property type="entry name" value="Pep_chain_release_fac_I"/>
</dbReference>
<evidence type="ECO:0000256" key="8">
    <source>
        <dbReference type="NCBIfam" id="TIGR00019"/>
    </source>
</evidence>
<dbReference type="EMBL" id="CP002158">
    <property type="protein sequence ID" value="ADL26720.1"/>
    <property type="molecule type" value="Genomic_DNA"/>
</dbReference>
<dbReference type="Proteomes" id="UP000000517">
    <property type="component" value="Chromosome"/>
</dbReference>
<protein>
    <recommendedName>
        <fullName evidence="7 8">Peptide chain release factor 1</fullName>
        <shortName evidence="7">RF-1</shortName>
    </recommendedName>
</protein>
<evidence type="ECO:0000256" key="4">
    <source>
        <dbReference type="ARBA" id="ARBA00022481"/>
    </source>
</evidence>
<dbReference type="Pfam" id="PF03462">
    <property type="entry name" value="PCRF"/>
    <property type="match status" value="1"/>
</dbReference>
<dbReference type="PATRIC" id="fig|59374.8.peg.2378"/>
<keyword evidence="4 7" id="KW-0488">Methylation</keyword>
<comment type="function">
    <text evidence="1 7">Peptide chain release factor 1 directs the termination of translation in response to the peptide chain termination codons UAG and UAA.</text>
</comment>
<evidence type="ECO:0000313" key="11">
    <source>
        <dbReference type="Proteomes" id="UP000000517"/>
    </source>
</evidence>
<comment type="similarity">
    <text evidence="3 7">Belongs to the prokaryotic/mitochondrial release factor family.</text>
</comment>
<dbReference type="GO" id="GO:0016149">
    <property type="term" value="F:translation release factor activity, codon specific"/>
    <property type="evidence" value="ECO:0007669"/>
    <property type="project" value="UniProtKB-UniRule"/>
</dbReference>
<comment type="PTM">
    <text evidence="7">Methylated by PrmC. Methylation increases the termination efficiency of RF1.</text>
</comment>
<evidence type="ECO:0000256" key="7">
    <source>
        <dbReference type="HAMAP-Rule" id="MF_00093"/>
    </source>
</evidence>
<dbReference type="GO" id="GO:0005829">
    <property type="term" value="C:cytosol"/>
    <property type="evidence" value="ECO:0007669"/>
    <property type="project" value="UniProtKB-ARBA"/>
</dbReference>
<evidence type="ECO:0000256" key="2">
    <source>
        <dbReference type="ARBA" id="ARBA00004496"/>
    </source>
</evidence>
<dbReference type="PROSITE" id="PS00745">
    <property type="entry name" value="RF_PROK_I"/>
    <property type="match status" value="1"/>
</dbReference>
<evidence type="ECO:0000256" key="6">
    <source>
        <dbReference type="ARBA" id="ARBA00022917"/>
    </source>
</evidence>
<dbReference type="AlphaFoldDB" id="D9S5C0"/>
<dbReference type="InterPro" id="IPR004373">
    <property type="entry name" value="RF-1"/>
</dbReference>
<dbReference type="InterPro" id="IPR005139">
    <property type="entry name" value="PCRF"/>
</dbReference>
<evidence type="ECO:0000259" key="9">
    <source>
        <dbReference type="PROSITE" id="PS00745"/>
    </source>
</evidence>
<dbReference type="SUPFAM" id="SSF75620">
    <property type="entry name" value="Release factor"/>
    <property type="match status" value="1"/>
</dbReference>
<feature type="modified residue" description="N5-methylglutamine" evidence="7">
    <location>
        <position position="235"/>
    </location>
</feature>
<dbReference type="InterPro" id="IPR050057">
    <property type="entry name" value="Prokaryotic/Mito_RF"/>
</dbReference>
<name>D9S5C0_FIBSS</name>
<keyword evidence="6 7" id="KW-0648">Protein biosynthesis</keyword>
<dbReference type="NCBIfam" id="TIGR00019">
    <property type="entry name" value="prfA"/>
    <property type="match status" value="1"/>
</dbReference>
<dbReference type="PANTHER" id="PTHR43804:SF7">
    <property type="entry name" value="LD18447P"/>
    <property type="match status" value="1"/>
</dbReference>
<evidence type="ECO:0000256" key="3">
    <source>
        <dbReference type="ARBA" id="ARBA00010835"/>
    </source>
</evidence>
<dbReference type="eggNOG" id="COG0216">
    <property type="taxonomic scope" value="Bacteria"/>
</dbReference>
<dbReference type="KEGG" id="fsc:FSU_2479"/>
<dbReference type="InterPro" id="IPR045853">
    <property type="entry name" value="Pep_chain_release_fac_I_sf"/>
</dbReference>
<dbReference type="FunFam" id="3.30.160.20:FF:000004">
    <property type="entry name" value="Peptide chain release factor 1"/>
    <property type="match status" value="1"/>
</dbReference>
<dbReference type="STRING" id="59374.FSU_2479"/>
<dbReference type="FunFam" id="3.30.70.1660:FF:000004">
    <property type="entry name" value="Peptide chain release factor 1"/>
    <property type="match status" value="1"/>
</dbReference>
<dbReference type="PANTHER" id="PTHR43804">
    <property type="entry name" value="LD18447P"/>
    <property type="match status" value="1"/>
</dbReference>
<dbReference type="Gene3D" id="3.30.70.1660">
    <property type="match status" value="1"/>
</dbReference>
<dbReference type="Pfam" id="PF00472">
    <property type="entry name" value="RF-1"/>
    <property type="match status" value="1"/>
</dbReference>
<accession>D9S5C0</accession>
<keyword evidence="5 7" id="KW-0963">Cytoplasm</keyword>
<proteinExistence type="inferred from homology"/>
<sequence length="358" mass="40233">MRTMKDKAKKLIEKYEELESELGNPDVLGDQARYNKIHKQYKGIEKAVLKAKEYLQMMDDLDEYKAALGDSDPEMVAMAKAEISEIEKKLPEVTDELQILMVPKDPWDYRNATLEIRGGTGGDESALFAGDLFRMYRGYCDKMGWKMTIQDLSEGTVGGYKEIRVFIEGDSVYGTLKFESGVHRVQRVPETETQGRVHTSAATVAILPEAEEVDVEIREADIHMDTYRSSGAGGQYINKTDSAVRLTHIPTGVVVSCQTERSQLQNRLHAMEMLRSKILDAVIAKKEKEEAANRKALVGTGDRSAKIRTYNYPQNRVTDHRIGLTVYNLDKVVTGDLDEIINGLQMANAQEKLGKFNA</sequence>
<evidence type="ECO:0000313" key="10">
    <source>
        <dbReference type="EMBL" id="ADL26720.1"/>
    </source>
</evidence>
<dbReference type="SMART" id="SM00937">
    <property type="entry name" value="PCRF"/>
    <property type="match status" value="1"/>
</dbReference>
<feature type="domain" description="Prokaryotic-type class I peptide chain release factors" evidence="9">
    <location>
        <begin position="228"/>
        <end position="244"/>
    </location>
</feature>
<evidence type="ECO:0000256" key="1">
    <source>
        <dbReference type="ARBA" id="ARBA00002986"/>
    </source>
</evidence>
<organism evidence="10 11">
    <name type="scientific">Fibrobacter succinogenes (strain ATCC 19169 / S85)</name>
    <dbReference type="NCBI Taxonomy" id="59374"/>
    <lineage>
        <taxon>Bacteria</taxon>
        <taxon>Pseudomonadati</taxon>
        <taxon>Fibrobacterota</taxon>
        <taxon>Fibrobacteria</taxon>
        <taxon>Fibrobacterales</taxon>
        <taxon>Fibrobacteraceae</taxon>
        <taxon>Fibrobacter</taxon>
    </lineage>
</organism>
<comment type="subcellular location">
    <subcellularLocation>
        <location evidence="2 7">Cytoplasm</location>
    </subcellularLocation>
</comment>
<dbReference type="Gene3D" id="3.30.160.20">
    <property type="match status" value="1"/>
</dbReference>
<dbReference type="FunFam" id="3.30.70.1660:FF:000002">
    <property type="entry name" value="Peptide chain release factor 1"/>
    <property type="match status" value="1"/>
</dbReference>
<gene>
    <name evidence="7 10" type="primary">prfA</name>
    <name evidence="10" type="ordered locus">FSU_2479</name>
</gene>
<reference evidence="11" key="1">
    <citation type="submission" date="2010-08" db="EMBL/GenBank/DDBJ databases">
        <title>Complete sequence of Fibrobacter succinogenes subsp. succinogenes S85.</title>
        <authorList>
            <person name="Durkin A.S."/>
            <person name="Nelson K.E."/>
            <person name="Morrison M."/>
            <person name="Forsberg C.W."/>
            <person name="Wilson D.B."/>
            <person name="Russell J.B."/>
            <person name="Cann I.K.O."/>
            <person name="Mackie R.I."/>
            <person name="White B.A."/>
        </authorList>
    </citation>
    <scope>NUCLEOTIDE SEQUENCE [LARGE SCALE GENOMIC DNA]</scope>
    <source>
        <strain evidence="11">ATCC 19169 / S85</strain>
    </source>
</reference>
<evidence type="ECO:0000256" key="5">
    <source>
        <dbReference type="ARBA" id="ARBA00022490"/>
    </source>
</evidence>
<dbReference type="Gene3D" id="6.10.140.1950">
    <property type="match status" value="1"/>
</dbReference>
<dbReference type="HOGENOM" id="CLU_036856_0_1_0"/>